<name>A0ABQ3XT74_9ACTN</name>
<reference evidence="1 2" key="1">
    <citation type="submission" date="2021-01" db="EMBL/GenBank/DDBJ databases">
        <title>Whole genome shotgun sequence of Actinoplanes couchii NBRC 106145.</title>
        <authorList>
            <person name="Komaki H."/>
            <person name="Tamura T."/>
        </authorList>
    </citation>
    <scope>NUCLEOTIDE SEQUENCE [LARGE SCALE GENOMIC DNA]</scope>
    <source>
        <strain evidence="1 2">NBRC 106145</strain>
    </source>
</reference>
<sequence length="86" mass="9022">MPTIPGEADRGESVVLDSALRHQATAASTCHRHFAGEGLQRSRVGETVAVVADLTEQPGTGLGGDAGETRDDVVVRVLLERRLDGS</sequence>
<dbReference type="Proteomes" id="UP000612282">
    <property type="component" value="Unassembled WGS sequence"/>
</dbReference>
<proteinExistence type="predicted"/>
<dbReference type="EMBL" id="BOMG01000134">
    <property type="protein sequence ID" value="GID61705.1"/>
    <property type="molecule type" value="Genomic_DNA"/>
</dbReference>
<protein>
    <submittedName>
        <fullName evidence="1">Uncharacterized protein</fullName>
    </submittedName>
</protein>
<comment type="caution">
    <text evidence="1">The sequence shown here is derived from an EMBL/GenBank/DDBJ whole genome shotgun (WGS) entry which is preliminary data.</text>
</comment>
<evidence type="ECO:0000313" key="2">
    <source>
        <dbReference type="Proteomes" id="UP000612282"/>
    </source>
</evidence>
<gene>
    <name evidence="1" type="ORF">Aco03nite_101090</name>
</gene>
<organism evidence="1 2">
    <name type="scientific">Actinoplanes couchii</name>
    <dbReference type="NCBI Taxonomy" id="403638"/>
    <lineage>
        <taxon>Bacteria</taxon>
        <taxon>Bacillati</taxon>
        <taxon>Actinomycetota</taxon>
        <taxon>Actinomycetes</taxon>
        <taxon>Micromonosporales</taxon>
        <taxon>Micromonosporaceae</taxon>
        <taxon>Actinoplanes</taxon>
    </lineage>
</organism>
<keyword evidence="2" id="KW-1185">Reference proteome</keyword>
<accession>A0ABQ3XT74</accession>
<evidence type="ECO:0000313" key="1">
    <source>
        <dbReference type="EMBL" id="GID61705.1"/>
    </source>
</evidence>